<name>A0A150G4M3_GONPE</name>
<proteinExistence type="predicted"/>
<evidence type="ECO:0000313" key="1">
    <source>
        <dbReference type="EMBL" id="KXZ44812.1"/>
    </source>
</evidence>
<sequence length="315" mass="34364">MAHRLAHLGRLPTLVLDEAATAAFGELFDDATTRMWEGWQRDDQLGPADIAKDRPRLLRVAGVIAVLEYGLQGAYGNAVPASEWRVEKRHLQAARVVIDYGSAAKAVANNLIAAAAAPADAKRAQPQSGLAAPEPTDAEQLLREQDARRLSGFRTLVRHILGGHYNATRLSRPAHTFMEFQKTYLKNTNISVREYFEGMLAQFPSLRCLLVVEEYANARNTNNNKASWRIRRLAPAVEASEEQVAEVIAALGEWHGGLSLDQHRQQVQLEEADFAALASLADDLAGAAMSTPAASHGHRTGTIGAVMAAHMMVFD</sequence>
<reference evidence="2" key="1">
    <citation type="journal article" date="2016" name="Nat. Commun.">
        <title>The Gonium pectorale genome demonstrates co-option of cell cycle regulation during the evolution of multicellularity.</title>
        <authorList>
            <person name="Hanschen E.R."/>
            <person name="Marriage T.N."/>
            <person name="Ferris P.J."/>
            <person name="Hamaji T."/>
            <person name="Toyoda A."/>
            <person name="Fujiyama A."/>
            <person name="Neme R."/>
            <person name="Noguchi H."/>
            <person name="Minakuchi Y."/>
            <person name="Suzuki M."/>
            <person name="Kawai-Toyooka H."/>
            <person name="Smith D.R."/>
            <person name="Sparks H."/>
            <person name="Anderson J."/>
            <person name="Bakaric R."/>
            <person name="Luria V."/>
            <person name="Karger A."/>
            <person name="Kirschner M.W."/>
            <person name="Durand P.M."/>
            <person name="Michod R.E."/>
            <person name="Nozaki H."/>
            <person name="Olson B.J."/>
        </authorList>
    </citation>
    <scope>NUCLEOTIDE SEQUENCE [LARGE SCALE GENOMIC DNA]</scope>
    <source>
        <strain evidence="2">NIES-2863</strain>
    </source>
</reference>
<gene>
    <name evidence="1" type="ORF">GPECTOR_62g927</name>
</gene>
<protein>
    <submittedName>
        <fullName evidence="1">Uncharacterized protein</fullName>
    </submittedName>
</protein>
<accession>A0A150G4M3</accession>
<evidence type="ECO:0000313" key="2">
    <source>
        <dbReference type="Proteomes" id="UP000075714"/>
    </source>
</evidence>
<dbReference type="Proteomes" id="UP000075714">
    <property type="component" value="Unassembled WGS sequence"/>
</dbReference>
<organism evidence="1 2">
    <name type="scientific">Gonium pectorale</name>
    <name type="common">Green alga</name>
    <dbReference type="NCBI Taxonomy" id="33097"/>
    <lineage>
        <taxon>Eukaryota</taxon>
        <taxon>Viridiplantae</taxon>
        <taxon>Chlorophyta</taxon>
        <taxon>core chlorophytes</taxon>
        <taxon>Chlorophyceae</taxon>
        <taxon>CS clade</taxon>
        <taxon>Chlamydomonadales</taxon>
        <taxon>Volvocaceae</taxon>
        <taxon>Gonium</taxon>
    </lineage>
</organism>
<keyword evidence="2" id="KW-1185">Reference proteome</keyword>
<dbReference type="EMBL" id="LSYV01000063">
    <property type="protein sequence ID" value="KXZ44812.1"/>
    <property type="molecule type" value="Genomic_DNA"/>
</dbReference>
<comment type="caution">
    <text evidence="1">The sequence shown here is derived from an EMBL/GenBank/DDBJ whole genome shotgun (WGS) entry which is preliminary data.</text>
</comment>
<dbReference type="AlphaFoldDB" id="A0A150G4M3"/>